<evidence type="ECO:0000256" key="1">
    <source>
        <dbReference type="SAM" id="Phobius"/>
    </source>
</evidence>
<dbReference type="Pfam" id="PF18895">
    <property type="entry name" value="T4SS_pilin"/>
    <property type="match status" value="1"/>
</dbReference>
<dbReference type="EMBL" id="DSYQ01000005">
    <property type="protein sequence ID" value="HGT70904.1"/>
    <property type="molecule type" value="Genomic_DNA"/>
</dbReference>
<dbReference type="InterPro" id="IPR043993">
    <property type="entry name" value="T4SS_pilin"/>
</dbReference>
<evidence type="ECO:0008006" key="4">
    <source>
        <dbReference type="Google" id="ProtNLM"/>
    </source>
</evidence>
<dbReference type="NCBIfam" id="NF045849">
    <property type="entry name" value="ICE_MMCAP2_0565"/>
    <property type="match status" value="1"/>
</dbReference>
<reference evidence="3" key="1">
    <citation type="journal article" date="2020" name="mSystems">
        <title>Genome- and Community-Level Interaction Insights into Carbon Utilization and Element Cycling Functions of Hydrothermarchaeota in Hydrothermal Sediment.</title>
        <authorList>
            <person name="Zhou Z."/>
            <person name="Liu Y."/>
            <person name="Xu W."/>
            <person name="Pan J."/>
            <person name="Luo Z.H."/>
            <person name="Li M."/>
        </authorList>
    </citation>
    <scope>NUCLEOTIDE SEQUENCE [LARGE SCALE GENOMIC DNA]</scope>
    <source>
        <strain evidence="3">SpSt-579</strain>
    </source>
</reference>
<accession>A0A7C4R819</accession>
<keyword evidence="1" id="KW-1133">Transmembrane helix</keyword>
<name>A0A7C4R819_UNCC3</name>
<comment type="caution">
    <text evidence="3">The sequence shown here is derived from an EMBL/GenBank/DDBJ whole genome shotgun (WGS) entry which is preliminary data.</text>
</comment>
<evidence type="ECO:0000256" key="2">
    <source>
        <dbReference type="SAM" id="SignalP"/>
    </source>
</evidence>
<keyword evidence="1" id="KW-0812">Transmembrane</keyword>
<feature type="signal peptide" evidence="2">
    <location>
        <begin position="1"/>
        <end position="26"/>
    </location>
</feature>
<dbReference type="AlphaFoldDB" id="A0A7C4R819"/>
<keyword evidence="1" id="KW-0472">Membrane</keyword>
<gene>
    <name evidence="3" type="ORF">ENT43_01450</name>
</gene>
<sequence>MLNKIKFLSSIIASFVVLLTSKIALAATSITGTQGGFKNDIGDTINNALTYVLGIAGLIALFYIIGGGFTYLTSSGNPEKVQNATKMITYSIIGVVIIALAFAIKNFLLGTLFGIDRTSTIQF</sequence>
<feature type="chain" id="PRO_5027549769" description="DUF4134 domain-containing protein" evidence="2">
    <location>
        <begin position="27"/>
        <end position="123"/>
    </location>
</feature>
<feature type="transmembrane region" description="Helical" evidence="1">
    <location>
        <begin position="50"/>
        <end position="72"/>
    </location>
</feature>
<feature type="transmembrane region" description="Helical" evidence="1">
    <location>
        <begin position="84"/>
        <end position="104"/>
    </location>
</feature>
<keyword evidence="2" id="KW-0732">Signal</keyword>
<proteinExistence type="predicted"/>
<evidence type="ECO:0000313" key="3">
    <source>
        <dbReference type="EMBL" id="HGT70904.1"/>
    </source>
</evidence>
<protein>
    <recommendedName>
        <fullName evidence="4">DUF4134 domain-containing protein</fullName>
    </recommendedName>
</protein>
<organism evidence="3">
    <name type="scientific">candidate division CPR3 bacterium</name>
    <dbReference type="NCBI Taxonomy" id="2268181"/>
    <lineage>
        <taxon>Bacteria</taxon>
        <taxon>Bacteria division CPR3</taxon>
    </lineage>
</organism>